<feature type="coiled-coil region" evidence="1">
    <location>
        <begin position="457"/>
        <end position="484"/>
    </location>
</feature>
<feature type="compositionally biased region" description="Polar residues" evidence="2">
    <location>
        <begin position="7"/>
        <end position="19"/>
    </location>
</feature>
<keyword evidence="4" id="KW-1185">Reference proteome</keyword>
<feature type="region of interest" description="Disordered" evidence="2">
    <location>
        <begin position="1"/>
        <end position="24"/>
    </location>
</feature>
<dbReference type="Proteomes" id="UP000541444">
    <property type="component" value="Unassembled WGS sequence"/>
</dbReference>
<dbReference type="AlphaFoldDB" id="A0A7J7LAE6"/>
<protein>
    <submittedName>
        <fullName evidence="3">Uncharacterized protein</fullName>
    </submittedName>
</protein>
<accession>A0A7J7LAE6</accession>
<evidence type="ECO:0000256" key="2">
    <source>
        <dbReference type="SAM" id="MobiDB-lite"/>
    </source>
</evidence>
<name>A0A7J7LAE6_9MAGN</name>
<proteinExistence type="predicted"/>
<evidence type="ECO:0000313" key="3">
    <source>
        <dbReference type="EMBL" id="KAF6139528.1"/>
    </source>
</evidence>
<keyword evidence="1" id="KW-0175">Coiled coil</keyword>
<organism evidence="3 4">
    <name type="scientific">Kingdonia uniflora</name>
    <dbReference type="NCBI Taxonomy" id="39325"/>
    <lineage>
        <taxon>Eukaryota</taxon>
        <taxon>Viridiplantae</taxon>
        <taxon>Streptophyta</taxon>
        <taxon>Embryophyta</taxon>
        <taxon>Tracheophyta</taxon>
        <taxon>Spermatophyta</taxon>
        <taxon>Magnoliopsida</taxon>
        <taxon>Ranunculales</taxon>
        <taxon>Circaeasteraceae</taxon>
        <taxon>Kingdonia</taxon>
    </lineage>
</organism>
<sequence length="618" mass="70015">MGRSSVDEVSTSGRTNESDSGGEGGLEQFLGFPGQVVSYPLGSDAFREFCKAKEAIGRKWEYRLSLPLTNLANGAMNAIGACLVQMNDNMWEVITVCDHLNDRWEREKKVRGITPEDVLQFYGVKNFKASGGSYFYASVTRRRLFDMNLAGRTWNDNIIWVKGNCLQRDDDELLDLRFRFVKQSVKSTVERKESLLDEVAKEGTELELVLGELGMSRKKRVEVGRKRLQRLNYLVDDGCRRRKKVARLVRRIWLGIEEQESELRKARLGYHLMLKGYSQEEVDAIEVDTYAEEEEEEAEVLGVMDGLDGVSSQTVLDNQGDDIELPEGGSEKVVKEMSLRINNLESGLARERETSKALLAVQAELQAISDLTRHVEEKDSGIKKGLEDLFEATEHAKNLQRWVDALAMKGKQADMAQYHIQALDQTEELCRSDLHKSRIDLEQMRKKFFRKDDEYWCDDLNERVARLKAERDQAISRAKKAEAREHSGGSKTVVKASLVQGDVVRLERLKARFATLIIPDVSRSALLSVIVSYYVVEVKRLESERDTLLKALSDKGCTCRAKIDRGNCLGAMETQLGPQTAKLVERGRVVMAYKMKDRPLDDVGESIVDTPLAEKNLL</sequence>
<reference evidence="3 4" key="1">
    <citation type="journal article" date="2020" name="IScience">
        <title>Genome Sequencing of the Endangered Kingdonia uniflora (Circaeasteraceae, Ranunculales) Reveals Potential Mechanisms of Evolutionary Specialization.</title>
        <authorList>
            <person name="Sun Y."/>
            <person name="Deng T."/>
            <person name="Zhang A."/>
            <person name="Moore M.J."/>
            <person name="Landis J.B."/>
            <person name="Lin N."/>
            <person name="Zhang H."/>
            <person name="Zhang X."/>
            <person name="Huang J."/>
            <person name="Zhang X."/>
            <person name="Sun H."/>
            <person name="Wang H."/>
        </authorList>
    </citation>
    <scope>NUCLEOTIDE SEQUENCE [LARGE SCALE GENOMIC DNA]</scope>
    <source>
        <strain evidence="3">TB1705</strain>
        <tissue evidence="3">Leaf</tissue>
    </source>
</reference>
<dbReference type="EMBL" id="JACGCM010002464">
    <property type="protein sequence ID" value="KAF6139528.1"/>
    <property type="molecule type" value="Genomic_DNA"/>
</dbReference>
<comment type="caution">
    <text evidence="3">The sequence shown here is derived from an EMBL/GenBank/DDBJ whole genome shotgun (WGS) entry which is preliminary data.</text>
</comment>
<gene>
    <name evidence="3" type="ORF">GIB67_015485</name>
</gene>
<evidence type="ECO:0000313" key="4">
    <source>
        <dbReference type="Proteomes" id="UP000541444"/>
    </source>
</evidence>
<evidence type="ECO:0000256" key="1">
    <source>
        <dbReference type="SAM" id="Coils"/>
    </source>
</evidence>